<organism evidence="1 2">
    <name type="scientific">Halteria grandinella</name>
    <dbReference type="NCBI Taxonomy" id="5974"/>
    <lineage>
        <taxon>Eukaryota</taxon>
        <taxon>Sar</taxon>
        <taxon>Alveolata</taxon>
        <taxon>Ciliophora</taxon>
        <taxon>Intramacronucleata</taxon>
        <taxon>Spirotrichea</taxon>
        <taxon>Stichotrichia</taxon>
        <taxon>Sporadotrichida</taxon>
        <taxon>Halteriidae</taxon>
        <taxon>Halteria</taxon>
    </lineage>
</organism>
<dbReference type="AlphaFoldDB" id="A0A8J8T374"/>
<reference evidence="1" key="1">
    <citation type="submission" date="2019-06" db="EMBL/GenBank/DDBJ databases">
        <authorList>
            <person name="Zheng W."/>
        </authorList>
    </citation>
    <scope>NUCLEOTIDE SEQUENCE</scope>
    <source>
        <strain evidence="1">QDHG01</strain>
    </source>
</reference>
<proteinExistence type="predicted"/>
<protein>
    <submittedName>
        <fullName evidence="1">Uncharacterized protein</fullName>
    </submittedName>
</protein>
<dbReference type="EMBL" id="RRYP01007262">
    <property type="protein sequence ID" value="TNV80627.1"/>
    <property type="molecule type" value="Genomic_DNA"/>
</dbReference>
<gene>
    <name evidence="1" type="ORF">FGO68_gene6003</name>
</gene>
<name>A0A8J8T374_HALGN</name>
<sequence>MRYLRAQYALNFPPFLSVHYFRILRAYSQLYGLRRVIIYLSGISKNVQVFIRTEQSLSEMLGDSMEKSLGVLVLQVGQQLDEQVLAVYYPHYYQQQNYIAIVIIFKIEQTSVKKSF</sequence>
<dbReference type="Proteomes" id="UP000785679">
    <property type="component" value="Unassembled WGS sequence"/>
</dbReference>
<keyword evidence="2" id="KW-1185">Reference proteome</keyword>
<evidence type="ECO:0000313" key="1">
    <source>
        <dbReference type="EMBL" id="TNV80627.1"/>
    </source>
</evidence>
<evidence type="ECO:0000313" key="2">
    <source>
        <dbReference type="Proteomes" id="UP000785679"/>
    </source>
</evidence>
<accession>A0A8J8T374</accession>
<comment type="caution">
    <text evidence="1">The sequence shown here is derived from an EMBL/GenBank/DDBJ whole genome shotgun (WGS) entry which is preliminary data.</text>
</comment>